<accession>A0A4U0WUM8</accession>
<name>A0A4U0WUM8_9PEZI</name>
<keyword evidence="10" id="KW-1185">Reference proteome</keyword>
<feature type="region of interest" description="Disordered" evidence="6">
    <location>
        <begin position="1"/>
        <end position="30"/>
    </location>
</feature>
<reference evidence="9 10" key="1">
    <citation type="submission" date="2017-03" db="EMBL/GenBank/DDBJ databases">
        <title>Genomes of endolithic fungi from Antarctica.</title>
        <authorList>
            <person name="Coleine C."/>
            <person name="Masonjones S."/>
            <person name="Stajich J.E."/>
        </authorList>
    </citation>
    <scope>NUCLEOTIDE SEQUENCE [LARGE SCALE GENOMIC DNA]</scope>
    <source>
        <strain evidence="9 10">CCFEE 5187</strain>
    </source>
</reference>
<feature type="transmembrane region" description="Helical" evidence="7">
    <location>
        <begin position="43"/>
        <end position="65"/>
    </location>
</feature>
<feature type="transmembrane region" description="Helical" evidence="7">
    <location>
        <begin position="203"/>
        <end position="223"/>
    </location>
</feature>
<feature type="transmembrane region" description="Helical" evidence="7">
    <location>
        <begin position="113"/>
        <end position="131"/>
    </location>
</feature>
<dbReference type="Pfam" id="PF07690">
    <property type="entry name" value="MFS_1"/>
    <property type="match status" value="1"/>
</dbReference>
<evidence type="ECO:0000313" key="10">
    <source>
        <dbReference type="Proteomes" id="UP000308768"/>
    </source>
</evidence>
<dbReference type="OrthoDB" id="5403280at2759"/>
<feature type="transmembrane region" description="Helical" evidence="7">
    <location>
        <begin position="316"/>
        <end position="335"/>
    </location>
</feature>
<dbReference type="PROSITE" id="PS50850">
    <property type="entry name" value="MFS"/>
    <property type="match status" value="1"/>
</dbReference>
<comment type="subcellular location">
    <subcellularLocation>
        <location evidence="1">Membrane</location>
        <topology evidence="1">Multi-pass membrane protein</topology>
    </subcellularLocation>
</comment>
<feature type="transmembrane region" description="Helical" evidence="7">
    <location>
        <begin position="454"/>
        <end position="477"/>
    </location>
</feature>
<gene>
    <name evidence="9" type="ORF">B0A49_05448</name>
</gene>
<feature type="transmembrane region" description="Helical" evidence="7">
    <location>
        <begin position="143"/>
        <end position="164"/>
    </location>
</feature>
<proteinExistence type="inferred from homology"/>
<evidence type="ECO:0000256" key="1">
    <source>
        <dbReference type="ARBA" id="ARBA00004141"/>
    </source>
</evidence>
<dbReference type="InterPro" id="IPR020846">
    <property type="entry name" value="MFS_dom"/>
</dbReference>
<dbReference type="FunFam" id="1.20.1250.20:FF:000082">
    <property type="entry name" value="MFS multidrug transporter, putative"/>
    <property type="match status" value="1"/>
</dbReference>
<dbReference type="Gene3D" id="1.20.1250.20">
    <property type="entry name" value="MFS general substrate transporter like domains"/>
    <property type="match status" value="1"/>
</dbReference>
<comment type="similarity">
    <text evidence="2">Belongs to the major facilitator superfamily.</text>
</comment>
<dbReference type="GO" id="GO:0005886">
    <property type="term" value="C:plasma membrane"/>
    <property type="evidence" value="ECO:0007669"/>
    <property type="project" value="TreeGrafter"/>
</dbReference>
<keyword evidence="3 7" id="KW-0812">Transmembrane</keyword>
<dbReference type="SUPFAM" id="SSF103473">
    <property type="entry name" value="MFS general substrate transporter"/>
    <property type="match status" value="1"/>
</dbReference>
<evidence type="ECO:0000259" key="8">
    <source>
        <dbReference type="PROSITE" id="PS50850"/>
    </source>
</evidence>
<dbReference type="Proteomes" id="UP000308768">
    <property type="component" value="Unassembled WGS sequence"/>
</dbReference>
<feature type="transmembrane region" description="Helical" evidence="7">
    <location>
        <begin position="277"/>
        <end position="296"/>
    </location>
</feature>
<dbReference type="AlphaFoldDB" id="A0A4U0WUM8"/>
<evidence type="ECO:0000256" key="2">
    <source>
        <dbReference type="ARBA" id="ARBA00008335"/>
    </source>
</evidence>
<organism evidence="9 10">
    <name type="scientific">Cryomyces minteri</name>
    <dbReference type="NCBI Taxonomy" id="331657"/>
    <lineage>
        <taxon>Eukaryota</taxon>
        <taxon>Fungi</taxon>
        <taxon>Dikarya</taxon>
        <taxon>Ascomycota</taxon>
        <taxon>Pezizomycotina</taxon>
        <taxon>Dothideomycetes</taxon>
        <taxon>Dothideomycetes incertae sedis</taxon>
        <taxon>Cryomyces</taxon>
    </lineage>
</organism>
<feature type="transmembrane region" description="Helical" evidence="7">
    <location>
        <begin position="392"/>
        <end position="413"/>
    </location>
</feature>
<feature type="transmembrane region" description="Helical" evidence="7">
    <location>
        <begin position="176"/>
        <end position="197"/>
    </location>
</feature>
<dbReference type="InterPro" id="IPR036259">
    <property type="entry name" value="MFS_trans_sf"/>
</dbReference>
<dbReference type="EMBL" id="NAJN01000963">
    <property type="protein sequence ID" value="TKA66971.1"/>
    <property type="molecule type" value="Genomic_DNA"/>
</dbReference>
<evidence type="ECO:0000256" key="3">
    <source>
        <dbReference type="ARBA" id="ARBA00022692"/>
    </source>
</evidence>
<evidence type="ECO:0000313" key="9">
    <source>
        <dbReference type="EMBL" id="TKA66971.1"/>
    </source>
</evidence>
<dbReference type="GO" id="GO:0022857">
    <property type="term" value="F:transmembrane transporter activity"/>
    <property type="evidence" value="ECO:0007669"/>
    <property type="project" value="InterPro"/>
</dbReference>
<evidence type="ECO:0000256" key="4">
    <source>
        <dbReference type="ARBA" id="ARBA00022989"/>
    </source>
</evidence>
<dbReference type="PANTHER" id="PTHR23502:SF52">
    <property type="entry name" value="MULTIDRUG TRANSPORTER, PUTATIVE (AFU_ORTHOLOGUE AFUA_2G17730)-RELATED"/>
    <property type="match status" value="1"/>
</dbReference>
<evidence type="ECO:0000256" key="7">
    <source>
        <dbReference type="SAM" id="Phobius"/>
    </source>
</evidence>
<protein>
    <recommendedName>
        <fullName evidence="8">Major facilitator superfamily (MFS) profile domain-containing protein</fullName>
    </recommendedName>
</protein>
<sequence>MSANKLHEGCPLGSDDAVQTDTVDWDGPNDPENPFNWPKSKKWLLTLTAAFVTLIVCVNGTSITVAAEEINQQFGVSDEYFPHSYWVVTSWNLGAALVPLMGLPLMEDLGVRYGYLISYALFVISVIPQAVAQDYATLIVVRFFAGGCVGLLSNVIGGIISDVWEGEEGRSLPMSVYIWTYLVGTTIGPVIGASVLQRLNWRWIFYIQLIFYGVFFPVFYLLIRETRGPVILKRRAQQIRRKLGSNVYAQSEINASALLQILKEAIARPTNMFFTEWVLFFFTLWSAFAFGTIFIFTQSIGQVFASLYSWPAYSTGYVQVAVVVGETLGCLASFYQDHLYLQSASRNVENPGRPIPEARLYLSVPGSFLGITAGLFVYAWTSHPSVPWIAPAIGLGMVGFGIMTVVTAVTTYITDAYSKYAASALAAIAFGENLFAAFLPLAAQSMYRKLGFGWASSLLGFLALALSFAPVVLLIWGGEARRRSPFMSQVSHT</sequence>
<dbReference type="InterPro" id="IPR011701">
    <property type="entry name" value="MFS"/>
</dbReference>
<dbReference type="STRING" id="331657.A0A4U0WUM8"/>
<feature type="transmembrane region" description="Helical" evidence="7">
    <location>
        <begin position="360"/>
        <end position="380"/>
    </location>
</feature>
<evidence type="ECO:0000256" key="6">
    <source>
        <dbReference type="SAM" id="MobiDB-lite"/>
    </source>
</evidence>
<comment type="caution">
    <text evidence="9">The sequence shown here is derived from an EMBL/GenBank/DDBJ whole genome shotgun (WGS) entry which is preliminary data.</text>
</comment>
<evidence type="ECO:0000256" key="5">
    <source>
        <dbReference type="ARBA" id="ARBA00023136"/>
    </source>
</evidence>
<dbReference type="PANTHER" id="PTHR23502">
    <property type="entry name" value="MAJOR FACILITATOR SUPERFAMILY"/>
    <property type="match status" value="1"/>
</dbReference>
<feature type="transmembrane region" description="Helical" evidence="7">
    <location>
        <begin position="420"/>
        <end position="442"/>
    </location>
</feature>
<keyword evidence="5 7" id="KW-0472">Membrane</keyword>
<feature type="domain" description="Major facilitator superfamily (MFS) profile" evidence="8">
    <location>
        <begin position="45"/>
        <end position="481"/>
    </location>
</feature>
<keyword evidence="4 7" id="KW-1133">Transmembrane helix</keyword>
<feature type="transmembrane region" description="Helical" evidence="7">
    <location>
        <begin position="85"/>
        <end position="106"/>
    </location>
</feature>